<comment type="caution">
    <text evidence="1">The sequence shown here is derived from an EMBL/GenBank/DDBJ whole genome shotgun (WGS) entry which is preliminary data.</text>
</comment>
<dbReference type="STRING" id="907348.TresaDRAFT_0611"/>
<dbReference type="PATRIC" id="fig|907348.3.peg.3030"/>
<gene>
    <name evidence="1" type="ORF">TresaDRAFT_0611</name>
</gene>
<keyword evidence="2" id="KW-1185">Reference proteome</keyword>
<dbReference type="Proteomes" id="UP000003571">
    <property type="component" value="Unassembled WGS sequence"/>
</dbReference>
<reference evidence="1 2" key="1">
    <citation type="submission" date="2011-09" db="EMBL/GenBank/DDBJ databases">
        <title>The draft genome of Treponema saccharophilum DSM 2985.</title>
        <authorList>
            <consortium name="US DOE Joint Genome Institute (JGI-PGF)"/>
            <person name="Lucas S."/>
            <person name="Copeland A."/>
            <person name="Lapidus A."/>
            <person name="Glavina del Rio T."/>
            <person name="Dalin E."/>
            <person name="Tice H."/>
            <person name="Bruce D."/>
            <person name="Goodwin L."/>
            <person name="Pitluck S."/>
            <person name="Peters L."/>
            <person name="Kyrpides N."/>
            <person name="Mavromatis K."/>
            <person name="Ivanova N."/>
            <person name="Markowitz V."/>
            <person name="Cheng J.-F."/>
            <person name="Hugenholtz P."/>
            <person name="Woyke T."/>
            <person name="Wu D."/>
            <person name="Gronow S."/>
            <person name="Wellnitz S."/>
            <person name="Brambilla E."/>
            <person name="Klenk H.-P."/>
            <person name="Eisen J.A."/>
        </authorList>
    </citation>
    <scope>NUCLEOTIDE SEQUENCE [LARGE SCALE GENOMIC DNA]</scope>
    <source>
        <strain evidence="1 2">DSM 2985</strain>
    </source>
</reference>
<evidence type="ECO:0000313" key="1">
    <source>
        <dbReference type="EMBL" id="EIC00517.1"/>
    </source>
</evidence>
<dbReference type="RefSeq" id="WP_002706762.1">
    <property type="nucleotide sequence ID" value="NZ_AGRW01000055.1"/>
</dbReference>
<dbReference type="EMBL" id="AGRW01000055">
    <property type="protein sequence ID" value="EIC00517.1"/>
    <property type="molecule type" value="Genomic_DNA"/>
</dbReference>
<accession>H7EPW6</accession>
<evidence type="ECO:0000313" key="2">
    <source>
        <dbReference type="Proteomes" id="UP000003571"/>
    </source>
</evidence>
<name>H7EPW6_9SPIR</name>
<sequence length="108" mass="12404">MKKIVLLPALLVCAFCSGEVFTKKIEVDEIYRIEMTYDSGTGILDMNMLAKNTTVFDEPYAEEQMQAALDDFICDYEVCGCEIRSRDLNYRYDGGKYTSLDKKFHVSK</sequence>
<protein>
    <submittedName>
        <fullName evidence="1">Uncharacterized protein</fullName>
    </submittedName>
</protein>
<proteinExistence type="predicted"/>
<dbReference type="AlphaFoldDB" id="H7EPW6"/>
<organism evidence="1 2">
    <name type="scientific">Treponema saccharophilum DSM 2985</name>
    <dbReference type="NCBI Taxonomy" id="907348"/>
    <lineage>
        <taxon>Bacteria</taxon>
        <taxon>Pseudomonadati</taxon>
        <taxon>Spirochaetota</taxon>
        <taxon>Spirochaetia</taxon>
        <taxon>Spirochaetales</taxon>
        <taxon>Treponemataceae</taxon>
        <taxon>Treponema</taxon>
    </lineage>
</organism>